<feature type="compositionally biased region" description="Pro residues" evidence="1">
    <location>
        <begin position="9"/>
        <end position="32"/>
    </location>
</feature>
<dbReference type="RefSeq" id="XP_012210215.1">
    <property type="nucleotide sequence ID" value="XM_012354825.1"/>
</dbReference>
<sequence>MSNVAPSCSVPPPVSSLPVPPPASSLPMPPLSLLPMPPPVSSVASSSVASSSSVVSSSDSLSGSSLESSGVVLHLAPDMNAAKKWAKKYMETTQAAMLIEYNLKNKRGKVY</sequence>
<dbReference type="AlphaFoldDB" id="A0A067BLK2"/>
<dbReference type="GeneID" id="24136513"/>
<dbReference type="KEGG" id="spar:SPRG_14724"/>
<organism evidence="2 3">
    <name type="scientific">Saprolegnia parasitica (strain CBS 223.65)</name>
    <dbReference type="NCBI Taxonomy" id="695850"/>
    <lineage>
        <taxon>Eukaryota</taxon>
        <taxon>Sar</taxon>
        <taxon>Stramenopiles</taxon>
        <taxon>Oomycota</taxon>
        <taxon>Saprolegniomycetes</taxon>
        <taxon>Saprolegniales</taxon>
        <taxon>Saprolegniaceae</taxon>
        <taxon>Saprolegnia</taxon>
    </lineage>
</organism>
<feature type="non-terminal residue" evidence="2">
    <location>
        <position position="111"/>
    </location>
</feature>
<proteinExistence type="predicted"/>
<dbReference type="EMBL" id="KK583372">
    <property type="protein sequence ID" value="KDO19088.1"/>
    <property type="molecule type" value="Genomic_DNA"/>
</dbReference>
<reference evidence="2 3" key="1">
    <citation type="journal article" date="2013" name="PLoS Genet.">
        <title>Distinctive expansion of potential virulence genes in the genome of the oomycete fish pathogen Saprolegnia parasitica.</title>
        <authorList>
            <person name="Jiang R.H."/>
            <person name="de Bruijn I."/>
            <person name="Haas B.J."/>
            <person name="Belmonte R."/>
            <person name="Lobach L."/>
            <person name="Christie J."/>
            <person name="van den Ackerveken G."/>
            <person name="Bottin A."/>
            <person name="Bulone V."/>
            <person name="Diaz-Moreno S.M."/>
            <person name="Dumas B."/>
            <person name="Fan L."/>
            <person name="Gaulin E."/>
            <person name="Govers F."/>
            <person name="Grenville-Briggs L.J."/>
            <person name="Horner N.R."/>
            <person name="Levin J.Z."/>
            <person name="Mammella M."/>
            <person name="Meijer H.J."/>
            <person name="Morris P."/>
            <person name="Nusbaum C."/>
            <person name="Oome S."/>
            <person name="Phillips A.J."/>
            <person name="van Rooyen D."/>
            <person name="Rzeszutek E."/>
            <person name="Saraiva M."/>
            <person name="Secombes C.J."/>
            <person name="Seidl M.F."/>
            <person name="Snel B."/>
            <person name="Stassen J.H."/>
            <person name="Sykes S."/>
            <person name="Tripathy S."/>
            <person name="van den Berg H."/>
            <person name="Vega-Arreguin J.C."/>
            <person name="Wawra S."/>
            <person name="Young S.K."/>
            <person name="Zeng Q."/>
            <person name="Dieguez-Uribeondo J."/>
            <person name="Russ C."/>
            <person name="Tyler B.M."/>
            <person name="van West P."/>
        </authorList>
    </citation>
    <scope>NUCLEOTIDE SEQUENCE [LARGE SCALE GENOMIC DNA]</scope>
    <source>
        <strain evidence="2 3">CBS 223.65</strain>
    </source>
</reference>
<name>A0A067BLK2_SAPPC</name>
<evidence type="ECO:0000313" key="2">
    <source>
        <dbReference type="EMBL" id="KDO19088.1"/>
    </source>
</evidence>
<protein>
    <submittedName>
        <fullName evidence="2">Uncharacterized protein</fullName>
    </submittedName>
</protein>
<keyword evidence="3" id="KW-1185">Reference proteome</keyword>
<dbReference type="VEuPathDB" id="FungiDB:SPRG_14724"/>
<evidence type="ECO:0000256" key="1">
    <source>
        <dbReference type="SAM" id="MobiDB-lite"/>
    </source>
</evidence>
<gene>
    <name evidence="2" type="ORF">SPRG_14724</name>
</gene>
<feature type="region of interest" description="Disordered" evidence="1">
    <location>
        <begin position="1"/>
        <end position="32"/>
    </location>
</feature>
<dbReference type="Proteomes" id="UP000030745">
    <property type="component" value="Unassembled WGS sequence"/>
</dbReference>
<evidence type="ECO:0000313" key="3">
    <source>
        <dbReference type="Proteomes" id="UP000030745"/>
    </source>
</evidence>
<accession>A0A067BLK2</accession>